<name>A0ABQ9IBB6_9NEOP</name>
<dbReference type="PANTHER" id="PTHR43372">
    <property type="entry name" value="FATTY-ACID AMIDE HYDROLASE"/>
    <property type="match status" value="1"/>
</dbReference>
<keyword evidence="1" id="KW-1133">Transmembrane helix</keyword>
<organism evidence="2 3">
    <name type="scientific">Dryococelus australis</name>
    <dbReference type="NCBI Taxonomy" id="614101"/>
    <lineage>
        <taxon>Eukaryota</taxon>
        <taxon>Metazoa</taxon>
        <taxon>Ecdysozoa</taxon>
        <taxon>Arthropoda</taxon>
        <taxon>Hexapoda</taxon>
        <taxon>Insecta</taxon>
        <taxon>Pterygota</taxon>
        <taxon>Neoptera</taxon>
        <taxon>Polyneoptera</taxon>
        <taxon>Phasmatodea</taxon>
        <taxon>Verophasmatodea</taxon>
        <taxon>Anareolatae</taxon>
        <taxon>Phasmatidae</taxon>
        <taxon>Eurycanthinae</taxon>
        <taxon>Dryococelus</taxon>
    </lineage>
</organism>
<evidence type="ECO:0000313" key="2">
    <source>
        <dbReference type="EMBL" id="KAJ8893952.1"/>
    </source>
</evidence>
<accession>A0ABQ9IBB6</accession>
<dbReference type="InterPro" id="IPR052739">
    <property type="entry name" value="FAAH2"/>
</dbReference>
<proteinExistence type="predicted"/>
<sequence length="149" mass="16862">MEVALRMFGAFQLLLYYLTLPLYFLWRWYSPRKKVPSITDDLLMMSATTLAEKIRSQQVSSEQVVQAYISRVEEVDGVIHAVTEQRFQAALAEAIAVDRLVASGTRSLEQLRRDTPLLGVPLTVKESCSLQGHSPISSLSSYYIILYCI</sequence>
<keyword evidence="1" id="KW-0472">Membrane</keyword>
<gene>
    <name evidence="2" type="ORF">PR048_006553</name>
</gene>
<dbReference type="SUPFAM" id="SSF75304">
    <property type="entry name" value="Amidase signature (AS) enzymes"/>
    <property type="match status" value="1"/>
</dbReference>
<keyword evidence="3" id="KW-1185">Reference proteome</keyword>
<evidence type="ECO:0008006" key="4">
    <source>
        <dbReference type="Google" id="ProtNLM"/>
    </source>
</evidence>
<comment type="caution">
    <text evidence="2">The sequence shown here is derived from an EMBL/GenBank/DDBJ whole genome shotgun (WGS) entry which is preliminary data.</text>
</comment>
<protein>
    <recommendedName>
        <fullName evidence="4">Amidase domain-containing protein</fullName>
    </recommendedName>
</protein>
<feature type="transmembrane region" description="Helical" evidence="1">
    <location>
        <begin position="6"/>
        <end position="26"/>
    </location>
</feature>
<dbReference type="PANTHER" id="PTHR43372:SF3">
    <property type="entry name" value="AT07710P-RELATED"/>
    <property type="match status" value="1"/>
</dbReference>
<evidence type="ECO:0000256" key="1">
    <source>
        <dbReference type="SAM" id="Phobius"/>
    </source>
</evidence>
<dbReference type="EMBL" id="JARBHB010000002">
    <property type="protein sequence ID" value="KAJ8893952.1"/>
    <property type="molecule type" value="Genomic_DNA"/>
</dbReference>
<dbReference type="Proteomes" id="UP001159363">
    <property type="component" value="Chromosome 2"/>
</dbReference>
<keyword evidence="1" id="KW-0812">Transmembrane</keyword>
<evidence type="ECO:0000313" key="3">
    <source>
        <dbReference type="Proteomes" id="UP001159363"/>
    </source>
</evidence>
<reference evidence="2 3" key="1">
    <citation type="submission" date="2023-02" db="EMBL/GenBank/DDBJ databases">
        <title>LHISI_Scaffold_Assembly.</title>
        <authorList>
            <person name="Stuart O.P."/>
            <person name="Cleave R."/>
            <person name="Magrath M.J.L."/>
            <person name="Mikheyev A.S."/>
        </authorList>
    </citation>
    <scope>NUCLEOTIDE SEQUENCE [LARGE SCALE GENOMIC DNA]</scope>
    <source>
        <strain evidence="2">Daus_M_001</strain>
        <tissue evidence="2">Leg muscle</tissue>
    </source>
</reference>
<dbReference type="Gene3D" id="3.90.1300.10">
    <property type="entry name" value="Amidase signature (AS) domain"/>
    <property type="match status" value="1"/>
</dbReference>
<dbReference type="InterPro" id="IPR036928">
    <property type="entry name" value="AS_sf"/>
</dbReference>